<dbReference type="WBParaSite" id="MBELARI_LOCUS3216">
    <property type="protein sequence ID" value="MBELARI_LOCUS3216"/>
    <property type="gene ID" value="MBELARI_LOCUS3216"/>
</dbReference>
<evidence type="ECO:0000256" key="4">
    <source>
        <dbReference type="ARBA" id="ARBA00023136"/>
    </source>
</evidence>
<dbReference type="AlphaFoldDB" id="A0AAF3F8H8"/>
<dbReference type="Gene3D" id="1.20.1250.20">
    <property type="entry name" value="MFS general substrate transporter like domains"/>
    <property type="match status" value="1"/>
</dbReference>
<name>A0AAF3F8H8_9BILA</name>
<dbReference type="GO" id="GO:0022857">
    <property type="term" value="F:transmembrane transporter activity"/>
    <property type="evidence" value="ECO:0007669"/>
    <property type="project" value="InterPro"/>
</dbReference>
<evidence type="ECO:0000256" key="5">
    <source>
        <dbReference type="SAM" id="Phobius"/>
    </source>
</evidence>
<dbReference type="GO" id="GO:0016020">
    <property type="term" value="C:membrane"/>
    <property type="evidence" value="ECO:0007669"/>
    <property type="project" value="UniProtKB-SubCell"/>
</dbReference>
<accession>A0AAF3F8H8</accession>
<dbReference type="InterPro" id="IPR036259">
    <property type="entry name" value="MFS_trans_sf"/>
</dbReference>
<evidence type="ECO:0000259" key="6">
    <source>
        <dbReference type="PROSITE" id="PS50850"/>
    </source>
</evidence>
<dbReference type="PROSITE" id="PS50850">
    <property type="entry name" value="MFS"/>
    <property type="match status" value="1"/>
</dbReference>
<evidence type="ECO:0000313" key="7">
    <source>
        <dbReference type="Proteomes" id="UP000887575"/>
    </source>
</evidence>
<feature type="transmembrane region" description="Helical" evidence="5">
    <location>
        <begin position="234"/>
        <end position="253"/>
    </location>
</feature>
<evidence type="ECO:0000313" key="8">
    <source>
        <dbReference type="WBParaSite" id="MBELARI_LOCUS3216"/>
    </source>
</evidence>
<evidence type="ECO:0000256" key="2">
    <source>
        <dbReference type="ARBA" id="ARBA00022692"/>
    </source>
</evidence>
<dbReference type="InterPro" id="IPR020846">
    <property type="entry name" value="MFS_dom"/>
</dbReference>
<proteinExistence type="predicted"/>
<reference evidence="8" key="1">
    <citation type="submission" date="2024-02" db="UniProtKB">
        <authorList>
            <consortium name="WormBaseParasite"/>
        </authorList>
    </citation>
    <scope>IDENTIFICATION</scope>
</reference>
<dbReference type="SUPFAM" id="SSF103473">
    <property type="entry name" value="MFS general substrate transporter"/>
    <property type="match status" value="1"/>
</dbReference>
<feature type="transmembrane region" description="Helical" evidence="5">
    <location>
        <begin position="36"/>
        <end position="61"/>
    </location>
</feature>
<organism evidence="7 8">
    <name type="scientific">Mesorhabditis belari</name>
    <dbReference type="NCBI Taxonomy" id="2138241"/>
    <lineage>
        <taxon>Eukaryota</taxon>
        <taxon>Metazoa</taxon>
        <taxon>Ecdysozoa</taxon>
        <taxon>Nematoda</taxon>
        <taxon>Chromadorea</taxon>
        <taxon>Rhabditida</taxon>
        <taxon>Rhabditina</taxon>
        <taxon>Rhabditomorpha</taxon>
        <taxon>Rhabditoidea</taxon>
        <taxon>Rhabditidae</taxon>
        <taxon>Mesorhabditinae</taxon>
        <taxon>Mesorhabditis</taxon>
    </lineage>
</organism>
<feature type="transmembrane region" description="Helical" evidence="5">
    <location>
        <begin position="208"/>
        <end position="228"/>
    </location>
</feature>
<dbReference type="Proteomes" id="UP000887575">
    <property type="component" value="Unassembled WGS sequence"/>
</dbReference>
<keyword evidence="7" id="KW-1185">Reference proteome</keyword>
<sequence length="339" mass="38644">MPESEDVRDKEQQEGDTLMPEKKCIDDFLLFGRYGFLTAILIELVMVAECGNLLFMVFAGADALIITCDKDGSLVTTRETFLNDGFCSQFNTGNCTNPALQHDFYSVNVEWNLLCDLKKEVKDSTSYQMIGFLVGSIAWGRAADRFGRKRSMIISLIFTGLLGIASVFTHDIRMFTILRTLVSFFVIGSGIVANTFFGEFFPSRHRLILAYILNWSPNLLVVTTIAYFSQTWRVFAIVISVITLPAMLIMCYLDETPHYLLRSGKPEKSIEVIRRFHKINNEKLDLKELEEVFRDENESQEKVTVESYSFLHLFCTPQLIGLTLATCFSNRLYKLLVVV</sequence>
<dbReference type="PANTHER" id="PTHR24064">
    <property type="entry name" value="SOLUTE CARRIER FAMILY 22 MEMBER"/>
    <property type="match status" value="1"/>
</dbReference>
<keyword evidence="4 5" id="KW-0472">Membrane</keyword>
<protein>
    <recommendedName>
        <fullName evidence="6">Major facilitator superfamily (MFS) profile domain-containing protein</fullName>
    </recommendedName>
</protein>
<dbReference type="InterPro" id="IPR005828">
    <property type="entry name" value="MFS_sugar_transport-like"/>
</dbReference>
<keyword evidence="2 5" id="KW-0812">Transmembrane</keyword>
<keyword evidence="3 5" id="KW-1133">Transmembrane helix</keyword>
<feature type="transmembrane region" description="Helical" evidence="5">
    <location>
        <begin position="176"/>
        <end position="196"/>
    </location>
</feature>
<comment type="subcellular location">
    <subcellularLocation>
        <location evidence="1">Membrane</location>
        <topology evidence="1">Multi-pass membrane protein</topology>
    </subcellularLocation>
</comment>
<feature type="domain" description="Major facilitator superfamily (MFS) profile" evidence="6">
    <location>
        <begin position="48"/>
        <end position="339"/>
    </location>
</feature>
<feature type="transmembrane region" description="Helical" evidence="5">
    <location>
        <begin position="151"/>
        <end position="170"/>
    </location>
</feature>
<evidence type="ECO:0000256" key="1">
    <source>
        <dbReference type="ARBA" id="ARBA00004141"/>
    </source>
</evidence>
<dbReference type="Pfam" id="PF00083">
    <property type="entry name" value="Sugar_tr"/>
    <property type="match status" value="1"/>
</dbReference>
<evidence type="ECO:0000256" key="3">
    <source>
        <dbReference type="ARBA" id="ARBA00022989"/>
    </source>
</evidence>